<accession>A0A7U9P769</accession>
<feature type="transmembrane region" description="Helical" evidence="1">
    <location>
        <begin position="22"/>
        <end position="41"/>
    </location>
</feature>
<evidence type="ECO:0000313" key="2">
    <source>
        <dbReference type="EMBL" id="ESU72359.1"/>
    </source>
</evidence>
<name>A0A7U9P769_GEOTM</name>
<sequence length="42" mass="4114">MVAAAIGRLGGEGEAMRLVEPIVGATLVIIVAGVLVGRVVGV</sequence>
<dbReference type="Proteomes" id="UP000018339">
    <property type="component" value="Unassembled WGS sequence"/>
</dbReference>
<gene>
    <name evidence="2" type="ORF">T260_08590</name>
</gene>
<proteinExistence type="predicted"/>
<comment type="caution">
    <text evidence="2">The sequence shown here is derived from an EMBL/GenBank/DDBJ whole genome shotgun (WGS) entry which is preliminary data.</text>
</comment>
<protein>
    <submittedName>
        <fullName evidence="2">Uncharacterized protein</fullName>
    </submittedName>
</protein>
<keyword evidence="1" id="KW-1133">Transmembrane helix</keyword>
<reference evidence="2 3" key="1">
    <citation type="journal article" date="2014" name="Genome Announc.">
        <title>Draft Genome Sequence of Geobacillus thermopakistaniensis Strain MAS1.</title>
        <authorList>
            <person name="Siddiqui M.A."/>
            <person name="Rashid N."/>
            <person name="Ayyampalayam S."/>
            <person name="Whitman W.B."/>
        </authorList>
    </citation>
    <scope>NUCLEOTIDE SEQUENCE [LARGE SCALE GENOMIC DNA]</scope>
    <source>
        <strain evidence="2 3">MAS1</strain>
    </source>
</reference>
<keyword evidence="3" id="KW-1185">Reference proteome</keyword>
<evidence type="ECO:0000256" key="1">
    <source>
        <dbReference type="SAM" id="Phobius"/>
    </source>
</evidence>
<dbReference type="GeneID" id="93329304"/>
<dbReference type="RefSeq" id="WP_014195070.1">
    <property type="nucleotide sequence ID" value="NZ_AYSF01000045.1"/>
</dbReference>
<dbReference type="AlphaFoldDB" id="A0A7U9P769"/>
<organism evidence="2 3">
    <name type="scientific">Geobacillus thermopakistaniensis (strain MAS1)</name>
    <dbReference type="NCBI Taxonomy" id="1408282"/>
    <lineage>
        <taxon>Bacteria</taxon>
        <taxon>Bacillati</taxon>
        <taxon>Bacillota</taxon>
        <taxon>Bacilli</taxon>
        <taxon>Bacillales</taxon>
        <taxon>Anoxybacillaceae</taxon>
        <taxon>Geobacillus</taxon>
    </lineage>
</organism>
<keyword evidence="1" id="KW-0812">Transmembrane</keyword>
<dbReference type="EMBL" id="AYSF01000045">
    <property type="protein sequence ID" value="ESU72359.1"/>
    <property type="molecule type" value="Genomic_DNA"/>
</dbReference>
<evidence type="ECO:0000313" key="3">
    <source>
        <dbReference type="Proteomes" id="UP000018339"/>
    </source>
</evidence>
<keyword evidence="1" id="KW-0472">Membrane</keyword>